<dbReference type="PANTHER" id="PTHR43372">
    <property type="entry name" value="FATTY-ACID AMIDE HYDROLASE"/>
    <property type="match status" value="1"/>
</dbReference>
<dbReference type="InterPro" id="IPR023631">
    <property type="entry name" value="Amidase_dom"/>
</dbReference>
<dbReference type="InterPro" id="IPR052739">
    <property type="entry name" value="FAAH2"/>
</dbReference>
<comment type="caution">
    <text evidence="3">The sequence shown here is derived from an EMBL/GenBank/DDBJ whole genome shotgun (WGS) entry which is preliminary data.</text>
</comment>
<dbReference type="Pfam" id="PF01425">
    <property type="entry name" value="Amidase"/>
    <property type="match status" value="1"/>
</dbReference>
<evidence type="ECO:0000256" key="1">
    <source>
        <dbReference type="PIRSR" id="PIRSR001221-1"/>
    </source>
</evidence>
<gene>
    <name evidence="3" type="ORF">PV328_005504</name>
</gene>
<accession>A0AA39FM38</accession>
<dbReference type="AlphaFoldDB" id="A0AA39FM38"/>
<proteinExistence type="predicted"/>
<evidence type="ECO:0000313" key="4">
    <source>
        <dbReference type="Proteomes" id="UP001168990"/>
    </source>
</evidence>
<name>A0AA39FM38_9HYME</name>
<sequence length="546" mass="61250">MDKKLMNFLGNFFSVIHRLIEFVGRWIFLLAAYLTGPPEMPPPIENKNITMRSLNELSIMIRQKKISSEDAVKAYIDRIKKIQPIVNCMTEDRFEEALKEARQCDAILNSPDAPSTAILEKEKPFFGVPFTTKDCIAIKGMKQTAGLVSRREIRSDRDAEAIKLIREAGAIPLATTNVSELAMWWESSNCLYGTTRNPYNTWHIVGGSSGGEGCLQAAAGACFGIGSDIGGSIRIPCFFNGIFGHKPSRGIVSNDGQYPSCNTEDQSRLLSTGPMCRFATDLKPILKVLADKNVAKLNLDAKVDISKLKFYYMEDDGGQFFITPVSPDIKQAMNKVISYLTWGHKIKVEKVKIKKFKKSLALWFANMASPKDKDFAYELANRKGRINVWWEFIKWITFTSHHTLIGLVTSTFEIFGIQYDSEIRTKLVQESRDLYQEFRDMLGEDGVFLYPTHPTPAPLHHEPLIKPLNFSYTAIINCLGLPATACPLGFSNGLPIGIQVVAGLYQDHLTLAVAEELERNFGGWQAPELNNQIKSNDNQLIDSKNQ</sequence>
<dbReference type="PANTHER" id="PTHR43372:SF4">
    <property type="entry name" value="FATTY-ACID AMIDE HYDROLASE 2"/>
    <property type="match status" value="1"/>
</dbReference>
<evidence type="ECO:0000259" key="2">
    <source>
        <dbReference type="Pfam" id="PF01425"/>
    </source>
</evidence>
<dbReference type="Gene3D" id="3.90.1300.10">
    <property type="entry name" value="Amidase signature (AS) domain"/>
    <property type="match status" value="1"/>
</dbReference>
<feature type="active site" description="Charge relay system" evidence="1">
    <location>
        <position position="208"/>
    </location>
</feature>
<protein>
    <recommendedName>
        <fullName evidence="2">Amidase domain-containing protein</fullName>
    </recommendedName>
</protein>
<dbReference type="EMBL" id="JAQQBS010000002">
    <property type="protein sequence ID" value="KAK0172154.1"/>
    <property type="molecule type" value="Genomic_DNA"/>
</dbReference>
<organism evidence="3 4">
    <name type="scientific">Microctonus aethiopoides</name>
    <dbReference type="NCBI Taxonomy" id="144406"/>
    <lineage>
        <taxon>Eukaryota</taxon>
        <taxon>Metazoa</taxon>
        <taxon>Ecdysozoa</taxon>
        <taxon>Arthropoda</taxon>
        <taxon>Hexapoda</taxon>
        <taxon>Insecta</taxon>
        <taxon>Pterygota</taxon>
        <taxon>Neoptera</taxon>
        <taxon>Endopterygota</taxon>
        <taxon>Hymenoptera</taxon>
        <taxon>Apocrita</taxon>
        <taxon>Ichneumonoidea</taxon>
        <taxon>Braconidae</taxon>
        <taxon>Euphorinae</taxon>
        <taxon>Microctonus</taxon>
    </lineage>
</organism>
<keyword evidence="4" id="KW-1185">Reference proteome</keyword>
<dbReference type="SUPFAM" id="SSF75304">
    <property type="entry name" value="Amidase signature (AS) enzymes"/>
    <property type="match status" value="1"/>
</dbReference>
<dbReference type="InterPro" id="IPR036928">
    <property type="entry name" value="AS_sf"/>
</dbReference>
<reference evidence="3" key="1">
    <citation type="journal article" date="2023" name="bioRxiv">
        <title>Scaffold-level genome assemblies of two parasitoid biocontrol wasps reveal the parthenogenesis mechanism and an associated novel virus.</title>
        <authorList>
            <person name="Inwood S."/>
            <person name="Skelly J."/>
            <person name="Guhlin J."/>
            <person name="Harrop T."/>
            <person name="Goldson S."/>
            <person name="Dearden P."/>
        </authorList>
    </citation>
    <scope>NUCLEOTIDE SEQUENCE</scope>
    <source>
        <strain evidence="3">Irish</strain>
        <tissue evidence="3">Whole body</tissue>
    </source>
</reference>
<feature type="active site" description="Acyl-ester intermediate" evidence="1">
    <location>
        <position position="232"/>
    </location>
</feature>
<dbReference type="GO" id="GO:0012505">
    <property type="term" value="C:endomembrane system"/>
    <property type="evidence" value="ECO:0007669"/>
    <property type="project" value="TreeGrafter"/>
</dbReference>
<feature type="active site" description="Charge relay system" evidence="1">
    <location>
        <position position="133"/>
    </location>
</feature>
<reference evidence="3" key="2">
    <citation type="submission" date="2023-03" db="EMBL/GenBank/DDBJ databases">
        <authorList>
            <person name="Inwood S.N."/>
            <person name="Skelly J.G."/>
            <person name="Guhlin J."/>
            <person name="Harrop T.W.R."/>
            <person name="Goldson S.G."/>
            <person name="Dearden P.K."/>
        </authorList>
    </citation>
    <scope>NUCLEOTIDE SEQUENCE</scope>
    <source>
        <strain evidence="3">Irish</strain>
        <tissue evidence="3">Whole body</tissue>
    </source>
</reference>
<evidence type="ECO:0000313" key="3">
    <source>
        <dbReference type="EMBL" id="KAK0172154.1"/>
    </source>
</evidence>
<feature type="domain" description="Amidase" evidence="2">
    <location>
        <begin position="70"/>
        <end position="511"/>
    </location>
</feature>
<dbReference type="Proteomes" id="UP001168990">
    <property type="component" value="Unassembled WGS sequence"/>
</dbReference>
<dbReference type="PIRSF" id="PIRSF001221">
    <property type="entry name" value="Amidase_fungi"/>
    <property type="match status" value="1"/>
</dbReference>